<evidence type="ECO:0000256" key="5">
    <source>
        <dbReference type="ARBA" id="ARBA00022989"/>
    </source>
</evidence>
<dbReference type="EMBL" id="BLKM01010425">
    <property type="protein sequence ID" value="GFG30095.1"/>
    <property type="molecule type" value="Genomic_DNA"/>
</dbReference>
<evidence type="ECO:0000256" key="6">
    <source>
        <dbReference type="ARBA" id="ARBA00023136"/>
    </source>
</evidence>
<dbReference type="InParanoid" id="A0A6L2PHP2"/>
<dbReference type="AlphaFoldDB" id="A0A6L2PHP2"/>
<feature type="domain" description="Major facilitator superfamily (MFS) profile" evidence="8">
    <location>
        <begin position="30"/>
        <end position="460"/>
    </location>
</feature>
<keyword evidence="5 7" id="KW-1133">Transmembrane helix</keyword>
<keyword evidence="6 7" id="KW-0472">Membrane</keyword>
<keyword evidence="4" id="KW-0769">Symport</keyword>
<evidence type="ECO:0000256" key="3">
    <source>
        <dbReference type="ARBA" id="ARBA00022692"/>
    </source>
</evidence>
<dbReference type="PANTHER" id="PTHR11662:SF399">
    <property type="entry name" value="FI19708P1-RELATED"/>
    <property type="match status" value="1"/>
</dbReference>
<evidence type="ECO:0000256" key="1">
    <source>
        <dbReference type="ARBA" id="ARBA00004141"/>
    </source>
</evidence>
<proteinExistence type="predicted"/>
<gene>
    <name evidence="9" type="ORF">Cfor_06150</name>
</gene>
<sequence length="507" mass="55268">MEDVGSSYIFTEGKTMPNTARKKKKLLVPARVQFGIMAFFMFFVTQMIRSNLYIARVGMTDVGNATNESHSNKLNWGEPETGVVLSAFYWSYWITELPGGLLAQRFGGCRVLGFGVLLAGLLNLAFPLVCRLHYGAAAVVRAIQGLALGVTWPATHALSAHWIPSTERSKFMTTYHGSAVGTALTYPLSGLIMAVLDWQYVFYLTGVVTLTWYAFWWYLVYDSPALHPRISNAEQKYLERVIGDSVASHKGPPLQTPWASILLSRPFWGVLFASQGLMWGTITLSMQLPAYFKSAYMLDIRTNGFVSGIPELCKFAFSLVFSTATDYMLHKEYLSITAVRKISVATSEFIPAALLIALGLLSRGSATVAVMLLAVACAVGGASSSGSLPNIVDLSPNFAGTLLGIIKTLTLIPGVLSPIAVSLLSSSFGPSDCWYYVFIISAAIYILCGAVFMLLGSGEMQTWNQPQFKELPVTEDSSQLHRESILYTGPGHPSPQHDTCYGAIATD</sequence>
<dbReference type="InterPro" id="IPR020846">
    <property type="entry name" value="MFS_dom"/>
</dbReference>
<feature type="transmembrane region" description="Helical" evidence="7">
    <location>
        <begin position="433"/>
        <end position="455"/>
    </location>
</feature>
<dbReference type="Gene3D" id="1.20.1250.20">
    <property type="entry name" value="MFS general substrate transporter like domains"/>
    <property type="match status" value="2"/>
</dbReference>
<feature type="transmembrane region" description="Helical" evidence="7">
    <location>
        <begin position="368"/>
        <end position="386"/>
    </location>
</feature>
<evidence type="ECO:0000313" key="9">
    <source>
        <dbReference type="EMBL" id="GFG30095.1"/>
    </source>
</evidence>
<dbReference type="SUPFAM" id="SSF103473">
    <property type="entry name" value="MFS general substrate transporter"/>
    <property type="match status" value="1"/>
</dbReference>
<dbReference type="OrthoDB" id="2985014at2759"/>
<dbReference type="GO" id="GO:0016020">
    <property type="term" value="C:membrane"/>
    <property type="evidence" value="ECO:0007669"/>
    <property type="project" value="UniProtKB-SubCell"/>
</dbReference>
<dbReference type="InterPro" id="IPR011701">
    <property type="entry name" value="MFS"/>
</dbReference>
<reference evidence="10" key="1">
    <citation type="submission" date="2020-01" db="EMBL/GenBank/DDBJ databases">
        <title>Draft genome sequence of the Termite Coptotermes fromosanus.</title>
        <authorList>
            <person name="Itakura S."/>
            <person name="Yosikawa Y."/>
            <person name="Umezawa K."/>
        </authorList>
    </citation>
    <scope>NUCLEOTIDE SEQUENCE [LARGE SCALE GENOMIC DNA]</scope>
</reference>
<dbReference type="InterPro" id="IPR036259">
    <property type="entry name" value="MFS_trans_sf"/>
</dbReference>
<organism evidence="9 10">
    <name type="scientific">Coptotermes formosanus</name>
    <name type="common">Formosan subterranean termite</name>
    <dbReference type="NCBI Taxonomy" id="36987"/>
    <lineage>
        <taxon>Eukaryota</taxon>
        <taxon>Metazoa</taxon>
        <taxon>Ecdysozoa</taxon>
        <taxon>Arthropoda</taxon>
        <taxon>Hexapoda</taxon>
        <taxon>Insecta</taxon>
        <taxon>Pterygota</taxon>
        <taxon>Neoptera</taxon>
        <taxon>Polyneoptera</taxon>
        <taxon>Dictyoptera</taxon>
        <taxon>Blattodea</taxon>
        <taxon>Blattoidea</taxon>
        <taxon>Termitoidae</taxon>
        <taxon>Rhinotermitidae</taxon>
        <taxon>Coptotermes</taxon>
    </lineage>
</organism>
<keyword evidence="2" id="KW-0813">Transport</keyword>
<dbReference type="GO" id="GO:0006820">
    <property type="term" value="P:monoatomic anion transport"/>
    <property type="evidence" value="ECO:0007669"/>
    <property type="project" value="TreeGrafter"/>
</dbReference>
<evidence type="ECO:0000313" key="10">
    <source>
        <dbReference type="Proteomes" id="UP000502823"/>
    </source>
</evidence>
<dbReference type="GO" id="GO:0015293">
    <property type="term" value="F:symporter activity"/>
    <property type="evidence" value="ECO:0007669"/>
    <property type="project" value="UniProtKB-KW"/>
</dbReference>
<accession>A0A6L2PHP2</accession>
<dbReference type="PANTHER" id="PTHR11662">
    <property type="entry name" value="SOLUTE CARRIER FAMILY 17"/>
    <property type="match status" value="1"/>
</dbReference>
<dbReference type="FunFam" id="1.20.1250.20:FF:000003">
    <property type="entry name" value="Solute carrier family 17 member 3"/>
    <property type="match status" value="1"/>
</dbReference>
<comment type="caution">
    <text evidence="9">The sequence shown here is derived from an EMBL/GenBank/DDBJ whole genome shotgun (WGS) entry which is preliminary data.</text>
</comment>
<feature type="transmembrane region" description="Helical" evidence="7">
    <location>
        <begin position="175"/>
        <end position="196"/>
    </location>
</feature>
<dbReference type="Pfam" id="PF07690">
    <property type="entry name" value="MFS_1"/>
    <property type="match status" value="1"/>
</dbReference>
<feature type="transmembrane region" description="Helical" evidence="7">
    <location>
        <begin position="201"/>
        <end position="219"/>
    </location>
</feature>
<dbReference type="FunFam" id="1.20.1250.20:FF:000157">
    <property type="entry name" value="Inorganic phosphate cotransporter"/>
    <property type="match status" value="1"/>
</dbReference>
<dbReference type="InterPro" id="IPR050382">
    <property type="entry name" value="MFS_Na/Anion_cotransporter"/>
</dbReference>
<protein>
    <recommendedName>
        <fullName evidence="8">Major facilitator superfamily (MFS) profile domain-containing protein</fullName>
    </recommendedName>
</protein>
<dbReference type="Proteomes" id="UP000502823">
    <property type="component" value="Unassembled WGS sequence"/>
</dbReference>
<evidence type="ECO:0000256" key="7">
    <source>
        <dbReference type="SAM" id="Phobius"/>
    </source>
</evidence>
<keyword evidence="3 7" id="KW-0812">Transmembrane</keyword>
<feature type="transmembrane region" description="Helical" evidence="7">
    <location>
        <begin position="267"/>
        <end position="292"/>
    </location>
</feature>
<evidence type="ECO:0000259" key="8">
    <source>
        <dbReference type="PROSITE" id="PS50850"/>
    </source>
</evidence>
<evidence type="ECO:0000256" key="4">
    <source>
        <dbReference type="ARBA" id="ARBA00022847"/>
    </source>
</evidence>
<keyword evidence="10" id="KW-1185">Reference proteome</keyword>
<feature type="transmembrane region" description="Helical" evidence="7">
    <location>
        <begin position="142"/>
        <end position="163"/>
    </location>
</feature>
<comment type="subcellular location">
    <subcellularLocation>
        <location evidence="1">Membrane</location>
        <topology evidence="1">Multi-pass membrane protein</topology>
    </subcellularLocation>
</comment>
<feature type="transmembrane region" description="Helical" evidence="7">
    <location>
        <begin position="342"/>
        <end position="361"/>
    </location>
</feature>
<feature type="transmembrane region" description="Helical" evidence="7">
    <location>
        <begin position="398"/>
        <end position="421"/>
    </location>
</feature>
<dbReference type="PROSITE" id="PS50850">
    <property type="entry name" value="MFS"/>
    <property type="match status" value="1"/>
</dbReference>
<name>A0A6L2PHP2_COPFO</name>
<evidence type="ECO:0000256" key="2">
    <source>
        <dbReference type="ARBA" id="ARBA00022448"/>
    </source>
</evidence>
<feature type="transmembrane region" description="Helical" evidence="7">
    <location>
        <begin position="26"/>
        <end position="48"/>
    </location>
</feature>
<feature type="transmembrane region" description="Helical" evidence="7">
    <location>
        <begin position="111"/>
        <end position="130"/>
    </location>
</feature>